<feature type="transmembrane region" description="Helical" evidence="6">
    <location>
        <begin position="375"/>
        <end position="394"/>
    </location>
</feature>
<dbReference type="OrthoDB" id="18894at2759"/>
<feature type="transmembrane region" description="Helical" evidence="6">
    <location>
        <begin position="308"/>
        <end position="326"/>
    </location>
</feature>
<evidence type="ECO:0000256" key="6">
    <source>
        <dbReference type="SAM" id="Phobius"/>
    </source>
</evidence>
<dbReference type="GO" id="GO:0016020">
    <property type="term" value="C:membrane"/>
    <property type="evidence" value="ECO:0007669"/>
    <property type="project" value="UniProtKB-SubCell"/>
</dbReference>
<sequence length="492" mass="55159">MVEGDLDTEKVANTGARYTQSGSQGSGLRREPSFSRWCDEDGNVHFDHQLGNTDATVEEDSDFELPLLEQSEIENKVLTYGYHNTKSQQVSMHLNGGDTMDDASIHVEGNGIEKFVPFDIENGSTREKNGVDGSTYVHNHKPLPPNLKDPVSAANVLKTLFFILLWYTFSLFLTLYNKSLLGDDMGRFPAPLLMNTIHFVMQAVLSKAITWYWSNRFHPSVSMSWRDYFMRVVPTALGTAMDINLSNASLVSISVTFATMCKSAAPIFLLLFAFAFRLESPSLKLSGIIIVISIGILLTVARETEFEFVGFILVMLAAVMSGFRWCMTQILLQNPLTLMSYVTPVMALVTALLSVILEPWSEFKENSYFNSQWHILRSCLLMLFGGTLAFFMVLTEYVLISVTSAVTVTIAGVVKEAVTILVAVFYFHDEFTWLKGAGLFTIMVGVSLFNWYKYQKLQKGHRSEDDTEDSVSENVAAKYVILEEMDEQDDGT</sequence>
<dbReference type="PANTHER" id="PTHR11132">
    <property type="entry name" value="SOLUTE CARRIER FAMILY 35"/>
    <property type="match status" value="1"/>
</dbReference>
<organism evidence="8 9">
    <name type="scientific">Rhamnella rubrinervis</name>
    <dbReference type="NCBI Taxonomy" id="2594499"/>
    <lineage>
        <taxon>Eukaryota</taxon>
        <taxon>Viridiplantae</taxon>
        <taxon>Streptophyta</taxon>
        <taxon>Embryophyta</taxon>
        <taxon>Tracheophyta</taxon>
        <taxon>Spermatophyta</taxon>
        <taxon>Magnoliopsida</taxon>
        <taxon>eudicotyledons</taxon>
        <taxon>Gunneridae</taxon>
        <taxon>Pentapetalae</taxon>
        <taxon>rosids</taxon>
        <taxon>fabids</taxon>
        <taxon>Rosales</taxon>
        <taxon>Rhamnaceae</taxon>
        <taxon>rhamnoid group</taxon>
        <taxon>Rhamneae</taxon>
        <taxon>Rhamnella</taxon>
    </lineage>
</organism>
<evidence type="ECO:0000256" key="3">
    <source>
        <dbReference type="ARBA" id="ARBA00022989"/>
    </source>
</evidence>
<name>A0A8K0MGH9_9ROSA</name>
<accession>A0A8K0MGH9</accession>
<dbReference type="InterPro" id="IPR037185">
    <property type="entry name" value="EmrE-like"/>
</dbReference>
<feature type="transmembrane region" description="Helical" evidence="6">
    <location>
        <begin position="188"/>
        <end position="213"/>
    </location>
</feature>
<evidence type="ECO:0000256" key="2">
    <source>
        <dbReference type="ARBA" id="ARBA00022692"/>
    </source>
</evidence>
<evidence type="ECO:0000313" key="9">
    <source>
        <dbReference type="Proteomes" id="UP000796880"/>
    </source>
</evidence>
<keyword evidence="4 6" id="KW-0472">Membrane</keyword>
<comment type="caution">
    <text evidence="8">The sequence shown here is derived from an EMBL/GenBank/DDBJ whole genome shotgun (WGS) entry which is preliminary data.</text>
</comment>
<dbReference type="Proteomes" id="UP000796880">
    <property type="component" value="Unassembled WGS sequence"/>
</dbReference>
<gene>
    <name evidence="8" type="ORF">FNV43_RR14630</name>
</gene>
<evidence type="ECO:0000256" key="4">
    <source>
        <dbReference type="ARBA" id="ARBA00023136"/>
    </source>
</evidence>
<keyword evidence="9" id="KW-1185">Reference proteome</keyword>
<protein>
    <recommendedName>
        <fullName evidence="7">Sugar phosphate transporter domain-containing protein</fullName>
    </recommendedName>
</protein>
<dbReference type="AlphaFoldDB" id="A0A8K0MGH9"/>
<dbReference type="InterPro" id="IPR004853">
    <property type="entry name" value="Sugar_P_trans_dom"/>
</dbReference>
<evidence type="ECO:0000256" key="5">
    <source>
        <dbReference type="SAM" id="MobiDB-lite"/>
    </source>
</evidence>
<keyword evidence="3 6" id="KW-1133">Transmembrane helix</keyword>
<evidence type="ECO:0000259" key="7">
    <source>
        <dbReference type="Pfam" id="PF03151"/>
    </source>
</evidence>
<dbReference type="Pfam" id="PF03151">
    <property type="entry name" value="TPT"/>
    <property type="match status" value="1"/>
</dbReference>
<feature type="region of interest" description="Disordered" evidence="5">
    <location>
        <begin position="1"/>
        <end position="34"/>
    </location>
</feature>
<evidence type="ECO:0000256" key="1">
    <source>
        <dbReference type="ARBA" id="ARBA00004141"/>
    </source>
</evidence>
<feature type="domain" description="Sugar phosphate transporter" evidence="7">
    <location>
        <begin position="158"/>
        <end position="450"/>
    </location>
</feature>
<keyword evidence="2 6" id="KW-0812">Transmembrane</keyword>
<feature type="transmembrane region" description="Helical" evidence="6">
    <location>
        <begin position="156"/>
        <end position="176"/>
    </location>
</feature>
<reference evidence="8" key="1">
    <citation type="submission" date="2020-03" db="EMBL/GenBank/DDBJ databases">
        <title>A high-quality chromosome-level genome assembly of a woody plant with both climbing and erect habits, Rhamnella rubrinervis.</title>
        <authorList>
            <person name="Lu Z."/>
            <person name="Yang Y."/>
            <person name="Zhu X."/>
            <person name="Sun Y."/>
        </authorList>
    </citation>
    <scope>NUCLEOTIDE SEQUENCE</scope>
    <source>
        <strain evidence="8">BYM</strain>
        <tissue evidence="8">Leaf</tissue>
    </source>
</reference>
<comment type="subcellular location">
    <subcellularLocation>
        <location evidence="1">Membrane</location>
        <topology evidence="1">Multi-pass membrane protein</topology>
    </subcellularLocation>
</comment>
<feature type="transmembrane region" description="Helical" evidence="6">
    <location>
        <begin position="433"/>
        <end position="452"/>
    </location>
</feature>
<feature type="transmembrane region" description="Helical" evidence="6">
    <location>
        <begin position="250"/>
        <end position="276"/>
    </location>
</feature>
<dbReference type="SUPFAM" id="SSF103481">
    <property type="entry name" value="Multidrug resistance efflux transporter EmrE"/>
    <property type="match status" value="1"/>
</dbReference>
<feature type="transmembrane region" description="Helical" evidence="6">
    <location>
        <begin position="283"/>
        <end position="302"/>
    </location>
</feature>
<proteinExistence type="predicted"/>
<dbReference type="EMBL" id="VOIH02000006">
    <property type="protein sequence ID" value="KAF3444937.1"/>
    <property type="molecule type" value="Genomic_DNA"/>
</dbReference>
<feature type="transmembrane region" description="Helical" evidence="6">
    <location>
        <begin position="338"/>
        <end position="355"/>
    </location>
</feature>
<dbReference type="InterPro" id="IPR050186">
    <property type="entry name" value="TPT_transporter"/>
</dbReference>
<evidence type="ECO:0000313" key="8">
    <source>
        <dbReference type="EMBL" id="KAF3444937.1"/>
    </source>
</evidence>